<feature type="domain" description="Protein kinase" evidence="6">
    <location>
        <begin position="48"/>
        <end position="307"/>
    </location>
</feature>
<sequence length="327" mass="37591">DLPYSCTVCIPEPPRPSLPMDHDAFISPYDDPNECKKKSLFIKRDKLMIDEVELGSGNFGCVKKGVFKMESKQIDVAIKVLKNENEKSVKDEMMREAHFMHQLSDPFIVRMIGLCEAEALMLVMEMAPAGPLNKFLSGKKDQVTIENIVMMMHQVSMGMKYLEGRNFVHRDLAARNVLLVNQQYAKISDFGLSKALGADDNYYKARTGGKWPLKWYAPECIQFHKFSSKSDVWSFGITMWEAFSYGGKPYKKMKGPEVMSFIDSGNRMDCPAGCPEAMYELMKECWTYKHEERPGFVKVEEKMRTFYYSICKKIPDYMKTENGKPPK</sequence>
<dbReference type="SMART" id="SM00219">
    <property type="entry name" value="TyrKc"/>
    <property type="match status" value="1"/>
</dbReference>
<dbReference type="PROSITE" id="PS50011">
    <property type="entry name" value="PROTEIN_KINASE_DOM"/>
    <property type="match status" value="1"/>
</dbReference>
<dbReference type="OMA" id="YPNDISE"/>
<evidence type="ECO:0000256" key="5">
    <source>
        <dbReference type="PROSITE-ProRule" id="PRU10141"/>
    </source>
</evidence>
<dbReference type="InterPro" id="IPR008266">
    <property type="entry name" value="Tyr_kinase_AS"/>
</dbReference>
<reference evidence="7" key="1">
    <citation type="submission" date="2025-08" db="UniProtKB">
        <authorList>
            <consortium name="Ensembl"/>
        </authorList>
    </citation>
    <scope>IDENTIFICATION</scope>
</reference>
<keyword evidence="8" id="KW-1185">Reference proteome</keyword>
<dbReference type="FunFam" id="1.10.510.10:FF:000216">
    <property type="entry name" value="Tyrosine-protein kinase SYK"/>
    <property type="match status" value="1"/>
</dbReference>
<dbReference type="InterPro" id="IPR020635">
    <property type="entry name" value="Tyr_kinase_cat_dom"/>
</dbReference>
<dbReference type="PRINTS" id="PR00109">
    <property type="entry name" value="TYRKINASE"/>
</dbReference>
<accession>A0A672LQF5</accession>
<protein>
    <submittedName>
        <fullName evidence="7">Zeta chain of T cell receptor associated protein kinase 70</fullName>
    </submittedName>
</protein>
<name>A0A672LQF5_SINGR</name>
<dbReference type="InterPro" id="IPR001245">
    <property type="entry name" value="Ser-Thr/Tyr_kinase_cat_dom"/>
</dbReference>
<evidence type="ECO:0000256" key="3">
    <source>
        <dbReference type="ARBA" id="ARBA00022840"/>
    </source>
</evidence>
<evidence type="ECO:0000313" key="8">
    <source>
        <dbReference type="Proteomes" id="UP000472262"/>
    </source>
</evidence>
<dbReference type="GO" id="GO:0004713">
    <property type="term" value="F:protein tyrosine kinase activity"/>
    <property type="evidence" value="ECO:0007669"/>
    <property type="project" value="UniProtKB-KW"/>
</dbReference>
<dbReference type="PANTHER" id="PTHR24418">
    <property type="entry name" value="TYROSINE-PROTEIN KINASE"/>
    <property type="match status" value="1"/>
</dbReference>
<dbReference type="Proteomes" id="UP000472262">
    <property type="component" value="Unassembled WGS sequence"/>
</dbReference>
<evidence type="ECO:0000256" key="1">
    <source>
        <dbReference type="ARBA" id="ARBA00022707"/>
    </source>
</evidence>
<dbReference type="InterPro" id="IPR011009">
    <property type="entry name" value="Kinase-like_dom_sf"/>
</dbReference>
<keyword evidence="4" id="KW-0418">Kinase</keyword>
<keyword evidence="2 5" id="KW-0547">Nucleotide-binding</keyword>
<dbReference type="InterPro" id="IPR000719">
    <property type="entry name" value="Prot_kinase_dom"/>
</dbReference>
<dbReference type="PROSITE" id="PS00109">
    <property type="entry name" value="PROTEIN_KINASE_TYR"/>
    <property type="match status" value="1"/>
</dbReference>
<dbReference type="PROSITE" id="PS00107">
    <property type="entry name" value="PROTEIN_KINASE_ATP"/>
    <property type="match status" value="1"/>
</dbReference>
<keyword evidence="3 5" id="KW-0067">ATP-binding</keyword>
<keyword evidence="4" id="KW-0829">Tyrosine-protein kinase</keyword>
<dbReference type="Pfam" id="PF07714">
    <property type="entry name" value="PK_Tyr_Ser-Thr"/>
    <property type="match status" value="1"/>
</dbReference>
<dbReference type="InterPro" id="IPR017441">
    <property type="entry name" value="Protein_kinase_ATP_BS"/>
</dbReference>
<organism evidence="7 8">
    <name type="scientific">Sinocyclocheilus grahami</name>
    <name type="common">Dianchi golden-line fish</name>
    <name type="synonym">Barbus grahami</name>
    <dbReference type="NCBI Taxonomy" id="75366"/>
    <lineage>
        <taxon>Eukaryota</taxon>
        <taxon>Metazoa</taxon>
        <taxon>Chordata</taxon>
        <taxon>Craniata</taxon>
        <taxon>Vertebrata</taxon>
        <taxon>Euteleostomi</taxon>
        <taxon>Actinopterygii</taxon>
        <taxon>Neopterygii</taxon>
        <taxon>Teleostei</taxon>
        <taxon>Ostariophysi</taxon>
        <taxon>Cypriniformes</taxon>
        <taxon>Cyprinidae</taxon>
        <taxon>Cyprininae</taxon>
        <taxon>Sinocyclocheilus</taxon>
    </lineage>
</organism>
<reference evidence="7" key="2">
    <citation type="submission" date="2025-09" db="UniProtKB">
        <authorList>
            <consortium name="Ensembl"/>
        </authorList>
    </citation>
    <scope>IDENTIFICATION</scope>
</reference>
<dbReference type="SUPFAM" id="SSF56112">
    <property type="entry name" value="Protein kinase-like (PK-like)"/>
    <property type="match status" value="1"/>
</dbReference>
<dbReference type="Gene3D" id="3.30.200.20">
    <property type="entry name" value="Phosphorylase Kinase, domain 1"/>
    <property type="match status" value="1"/>
</dbReference>
<keyword evidence="4" id="KW-0808">Transferase</keyword>
<dbReference type="InParanoid" id="A0A672LQF5"/>
<proteinExistence type="predicted"/>
<evidence type="ECO:0000313" key="7">
    <source>
        <dbReference type="Ensembl" id="ENSSGRP00000026016.1"/>
    </source>
</evidence>
<feature type="binding site" evidence="5">
    <location>
        <position position="79"/>
    </location>
    <ligand>
        <name>ATP</name>
        <dbReference type="ChEBI" id="CHEBI:30616"/>
    </ligand>
</feature>
<evidence type="ECO:0000259" key="6">
    <source>
        <dbReference type="PROSITE" id="PS50011"/>
    </source>
</evidence>
<dbReference type="Gene3D" id="1.10.510.10">
    <property type="entry name" value="Transferase(Phosphotransferase) domain 1"/>
    <property type="match status" value="1"/>
</dbReference>
<keyword evidence="1" id="KW-0519">Myristate</keyword>
<keyword evidence="1" id="KW-0449">Lipoprotein</keyword>
<dbReference type="InterPro" id="IPR050198">
    <property type="entry name" value="Non-receptor_tyrosine_kinases"/>
</dbReference>
<evidence type="ECO:0000256" key="2">
    <source>
        <dbReference type="ARBA" id="ARBA00022741"/>
    </source>
</evidence>
<dbReference type="Ensembl" id="ENSSGRT00000028030.1">
    <property type="protein sequence ID" value="ENSSGRP00000026016.1"/>
    <property type="gene ID" value="ENSSGRG00000015071.1"/>
</dbReference>
<dbReference type="AlphaFoldDB" id="A0A672LQF5"/>
<dbReference type="GO" id="GO:0005524">
    <property type="term" value="F:ATP binding"/>
    <property type="evidence" value="ECO:0007669"/>
    <property type="project" value="UniProtKB-UniRule"/>
</dbReference>
<evidence type="ECO:0000256" key="4">
    <source>
        <dbReference type="ARBA" id="ARBA00023137"/>
    </source>
</evidence>